<accession>A0A7U2FG66</accession>
<dbReference type="Proteomes" id="UP000663193">
    <property type="component" value="Chromosome 17"/>
</dbReference>
<dbReference type="EMBL" id="CP069039">
    <property type="protein sequence ID" value="QRD04588.1"/>
    <property type="molecule type" value="Genomic_DNA"/>
</dbReference>
<dbReference type="OrthoDB" id="3796827at2759"/>
<sequence length="260" mass="26571">MLTSSLISILSLFATPILAQTTTTATILTPNWCITATHPTITVINAASDLTTYSYSCSVDSSAASSASAAADAGRSKASAALASAGIHTRFPHDKRDDCYNWNGGWGGSWSACIPWEITQGPSIWAVHYTLTNIVALDQECSFGPGGVVEGPATCTASGRLDPGVWGNGDGVRTRTFNKDDVQRYWGRDVVEVTAGGNEGAQATTTRWTGTALAPSQTAAAVQGNDGAGSTGGGVFMPMPTGMVAMAVGAGGVLFGALAL</sequence>
<proteinExistence type="predicted"/>
<evidence type="ECO:0000313" key="2">
    <source>
        <dbReference type="EMBL" id="QRD04588.1"/>
    </source>
</evidence>
<reference evidence="3" key="1">
    <citation type="journal article" date="2021" name="BMC Genomics">
        <title>Chromosome-level genome assembly and manually-curated proteome of model necrotroph Parastagonospora nodorum Sn15 reveals a genome-wide trove of candidate effector homologs, and redundancy of virulence-related functions within an accessory chromosome.</title>
        <authorList>
            <person name="Bertazzoni S."/>
            <person name="Jones D.A.B."/>
            <person name="Phan H.T."/>
            <person name="Tan K.-C."/>
            <person name="Hane J.K."/>
        </authorList>
    </citation>
    <scope>NUCLEOTIDE SEQUENCE [LARGE SCALE GENOMIC DNA]</scope>
    <source>
        <strain evidence="3">SN15 / ATCC MYA-4574 / FGSC 10173)</strain>
    </source>
</reference>
<dbReference type="AlphaFoldDB" id="A0A7U2FG66"/>
<feature type="chain" id="PRO_5031410182" evidence="1">
    <location>
        <begin position="20"/>
        <end position="260"/>
    </location>
</feature>
<name>A0A7U2FG66_PHANO</name>
<evidence type="ECO:0000313" key="3">
    <source>
        <dbReference type="Proteomes" id="UP000663193"/>
    </source>
</evidence>
<keyword evidence="1" id="KW-0732">Signal</keyword>
<organism evidence="2 3">
    <name type="scientific">Phaeosphaeria nodorum (strain SN15 / ATCC MYA-4574 / FGSC 10173)</name>
    <name type="common">Glume blotch fungus</name>
    <name type="synonym">Parastagonospora nodorum</name>
    <dbReference type="NCBI Taxonomy" id="321614"/>
    <lineage>
        <taxon>Eukaryota</taxon>
        <taxon>Fungi</taxon>
        <taxon>Dikarya</taxon>
        <taxon>Ascomycota</taxon>
        <taxon>Pezizomycotina</taxon>
        <taxon>Dothideomycetes</taxon>
        <taxon>Pleosporomycetidae</taxon>
        <taxon>Pleosporales</taxon>
        <taxon>Pleosporineae</taxon>
        <taxon>Phaeosphaeriaceae</taxon>
        <taxon>Parastagonospora</taxon>
    </lineage>
</organism>
<keyword evidence="3" id="KW-1185">Reference proteome</keyword>
<protein>
    <submittedName>
        <fullName evidence="2">Uncharacterized protein</fullName>
    </submittedName>
</protein>
<gene>
    <name evidence="2" type="ORF">JI435_105240</name>
</gene>
<dbReference type="VEuPathDB" id="FungiDB:JI435_105240"/>
<feature type="signal peptide" evidence="1">
    <location>
        <begin position="1"/>
        <end position="19"/>
    </location>
</feature>
<evidence type="ECO:0000256" key="1">
    <source>
        <dbReference type="SAM" id="SignalP"/>
    </source>
</evidence>